<feature type="domain" description="Amidohydrolase-related" evidence="2">
    <location>
        <begin position="347"/>
        <end position="447"/>
    </location>
</feature>
<feature type="chain" id="PRO_5047256091" evidence="1">
    <location>
        <begin position="21"/>
        <end position="460"/>
    </location>
</feature>
<keyword evidence="1" id="KW-0732">Signal</keyword>
<dbReference type="RefSeq" id="WP_277861772.1">
    <property type="nucleotide sequence ID" value="NZ_JARRAG010000002.1"/>
</dbReference>
<dbReference type="Gene3D" id="2.30.40.10">
    <property type="entry name" value="Urease, subunit C, domain 1"/>
    <property type="match status" value="1"/>
</dbReference>
<evidence type="ECO:0000256" key="1">
    <source>
        <dbReference type="SAM" id="SignalP"/>
    </source>
</evidence>
<evidence type="ECO:0000313" key="4">
    <source>
        <dbReference type="Proteomes" id="UP001216907"/>
    </source>
</evidence>
<dbReference type="Pfam" id="PF01979">
    <property type="entry name" value="Amidohydro_1"/>
    <property type="match status" value="1"/>
</dbReference>
<evidence type="ECO:0000259" key="2">
    <source>
        <dbReference type="Pfam" id="PF01979"/>
    </source>
</evidence>
<proteinExistence type="predicted"/>
<comment type="caution">
    <text evidence="3">The sequence shown here is derived from an EMBL/GenBank/DDBJ whole genome shotgun (WGS) entry which is preliminary data.</text>
</comment>
<dbReference type="SUPFAM" id="SSF51338">
    <property type="entry name" value="Composite domain of metallo-dependent hydrolases"/>
    <property type="match status" value="1"/>
</dbReference>
<dbReference type="Proteomes" id="UP001216907">
    <property type="component" value="Unassembled WGS sequence"/>
</dbReference>
<dbReference type="SUPFAM" id="SSF51556">
    <property type="entry name" value="Metallo-dependent hydrolases"/>
    <property type="match status" value="1"/>
</dbReference>
<dbReference type="InterPro" id="IPR011059">
    <property type="entry name" value="Metal-dep_hydrolase_composite"/>
</dbReference>
<protein>
    <submittedName>
        <fullName evidence="3">Amidohydrolase family protein</fullName>
    </submittedName>
</protein>
<name>A0ABT6FCY9_9BACT</name>
<accession>A0ABT6FCY9</accession>
<organism evidence="3 4">
    <name type="scientific">Paludisphaera mucosa</name>
    <dbReference type="NCBI Taxonomy" id="3030827"/>
    <lineage>
        <taxon>Bacteria</taxon>
        <taxon>Pseudomonadati</taxon>
        <taxon>Planctomycetota</taxon>
        <taxon>Planctomycetia</taxon>
        <taxon>Isosphaerales</taxon>
        <taxon>Isosphaeraceae</taxon>
        <taxon>Paludisphaera</taxon>
    </lineage>
</organism>
<dbReference type="Gene3D" id="3.40.50.10910">
    <property type="entry name" value="Amidohydrolase"/>
    <property type="match status" value="1"/>
</dbReference>
<dbReference type="Gene3D" id="1.20.58.520">
    <property type="entry name" value="Amidohydrolase"/>
    <property type="match status" value="1"/>
</dbReference>
<dbReference type="Gene3D" id="3.30.110.90">
    <property type="entry name" value="Amidohydrolase"/>
    <property type="match status" value="1"/>
</dbReference>
<dbReference type="PANTHER" id="PTHR43135">
    <property type="entry name" value="ALPHA-D-RIBOSE 1-METHYLPHOSPHONATE 5-TRIPHOSPHATE DIPHOSPHATASE"/>
    <property type="match status" value="1"/>
</dbReference>
<dbReference type="EMBL" id="JARRAG010000002">
    <property type="protein sequence ID" value="MDG3005436.1"/>
    <property type="molecule type" value="Genomic_DNA"/>
</dbReference>
<dbReference type="InterPro" id="IPR006680">
    <property type="entry name" value="Amidohydro-rel"/>
</dbReference>
<dbReference type="PANTHER" id="PTHR43135:SF3">
    <property type="entry name" value="ALPHA-D-RIBOSE 1-METHYLPHOSPHONATE 5-TRIPHOSPHATE DIPHOSPHATASE"/>
    <property type="match status" value="1"/>
</dbReference>
<dbReference type="InterPro" id="IPR032466">
    <property type="entry name" value="Metal_Hydrolase"/>
</dbReference>
<reference evidence="3 4" key="1">
    <citation type="submission" date="2023-03" db="EMBL/GenBank/DDBJ databases">
        <title>Paludisphaera mucosa sp. nov. a novel planctomycete from northern fen.</title>
        <authorList>
            <person name="Ivanova A."/>
        </authorList>
    </citation>
    <scope>NUCLEOTIDE SEQUENCE [LARGE SCALE GENOMIC DNA]</scope>
    <source>
        <strain evidence="3 4">Pla2</strain>
    </source>
</reference>
<sequence length="460" mass="49326">MKQLIAFVALGLALVGRTWAAEGPGPVVVRDCSVLDVAKGMMLPRRTVVLAGGLIRAIGTPEAPVEEPAGASTIEARGKYLIPGLIDAHVHLVQVLASAHVTGDEVLPLFLAAGVTSVRDVGDEVVPETLVARFAAAHPESCPRVFTCSPLIDKDPPFHDYESPAMIFGRALTDPAKVPGFVEDVAAWGVTSLKIYVGTPRPIGRLVIAEGHRRGLKVIGHLGAYSAQDAVADGIDGLEHIWGVWDFIIPPEERSRPDSRSTLDLHNPTAKALIAELARRGTTVDPTLVVFRNMLLLNDRPEVRDHPDNAVAPARLLRFWEEDVKRIGLRPETLLARRGEFAKYRELTGVLHRAGVTLLAGTDAPEPYCPPGRSLHQELELLVESGLPPAAAIRCATLNNAEALGQAHRLGSVEPGKAADLILLDADPLDRIANTRAIAKVFHGGVAVDRAAILKLVPKE</sequence>
<keyword evidence="4" id="KW-1185">Reference proteome</keyword>
<feature type="signal peptide" evidence="1">
    <location>
        <begin position="1"/>
        <end position="20"/>
    </location>
</feature>
<gene>
    <name evidence="3" type="ORF">PZE19_16715</name>
</gene>
<evidence type="ECO:0000313" key="3">
    <source>
        <dbReference type="EMBL" id="MDG3005436.1"/>
    </source>
</evidence>
<dbReference type="InterPro" id="IPR051781">
    <property type="entry name" value="Metallo-dep_Hydrolase"/>
</dbReference>